<reference evidence="2" key="1">
    <citation type="submission" date="2022-11" db="UniProtKB">
        <authorList>
            <consortium name="WormBaseParasite"/>
        </authorList>
    </citation>
    <scope>IDENTIFICATION</scope>
</reference>
<protein>
    <submittedName>
        <fullName evidence="2">Uncharacterized protein</fullName>
    </submittedName>
</protein>
<name>A0AC34GBE4_9BILA</name>
<dbReference type="WBParaSite" id="ES5_v2.g26991.t1">
    <property type="protein sequence ID" value="ES5_v2.g26991.t1"/>
    <property type="gene ID" value="ES5_v2.g26991"/>
</dbReference>
<proteinExistence type="predicted"/>
<evidence type="ECO:0000313" key="2">
    <source>
        <dbReference type="WBParaSite" id="ES5_v2.g26991.t1"/>
    </source>
</evidence>
<accession>A0AC34GBE4</accession>
<evidence type="ECO:0000313" key="1">
    <source>
        <dbReference type="Proteomes" id="UP000887579"/>
    </source>
</evidence>
<dbReference type="Proteomes" id="UP000887579">
    <property type="component" value="Unplaced"/>
</dbReference>
<sequence length="83" mass="9237">MEDSNEICVISDSENDDDASMKDVDSDSIEDSAFENEKISKLGENEDQNSAEPKKCGSEFTDSLPTDDDDDMLLEEDNLYFGV</sequence>
<organism evidence="1 2">
    <name type="scientific">Panagrolaimus sp. ES5</name>
    <dbReference type="NCBI Taxonomy" id="591445"/>
    <lineage>
        <taxon>Eukaryota</taxon>
        <taxon>Metazoa</taxon>
        <taxon>Ecdysozoa</taxon>
        <taxon>Nematoda</taxon>
        <taxon>Chromadorea</taxon>
        <taxon>Rhabditida</taxon>
        <taxon>Tylenchina</taxon>
        <taxon>Panagrolaimomorpha</taxon>
        <taxon>Panagrolaimoidea</taxon>
        <taxon>Panagrolaimidae</taxon>
        <taxon>Panagrolaimus</taxon>
    </lineage>
</organism>